<dbReference type="RefSeq" id="WP_061524043.1">
    <property type="nucleotide sequence ID" value="NZ_JRHX01000030.1"/>
</dbReference>
<evidence type="ECO:0000313" key="2">
    <source>
        <dbReference type="Proteomes" id="UP000075544"/>
    </source>
</evidence>
<sequence>MLPDGELSTSSVFAAFLVPNRVDELIDYEWGGIDLYDASEGLQVKIWTCFYESGVIKVRADQVMHDLITVADVTALSFAFDLNMRPVVTYIVNDEVFLWWYNTAIAEHITTSFGTGIITPQLSLDDHRSIYSANADVIFAYIKAEQLCIRLQRDRYQIEYELGAGQILIQIGMMTNNRFGFATKIMNGFDLYLDQMYVDARNKPLRFDYLDLCPLQASYSVQFGNNVVIAEGLNEDILRTQFENIENVVSVAFNLKSKDFEYFMSFFRIWQHKRKPFYIDLVLDRRPLSQYLAHFIHDSISMQKQGEIFTVNAQLYILNNDLDKAQIKALVEARNVRA</sequence>
<protein>
    <submittedName>
        <fullName evidence="1">Uncharacterized protein</fullName>
    </submittedName>
</protein>
<comment type="caution">
    <text evidence="1">The sequence shown here is derived from an EMBL/GenBank/DDBJ whole genome shotgun (WGS) entry which is preliminary data.</text>
</comment>
<evidence type="ECO:0000313" key="1">
    <source>
        <dbReference type="EMBL" id="KXZ72125.1"/>
    </source>
</evidence>
<dbReference type="Proteomes" id="UP000075544">
    <property type="component" value="Unassembled WGS sequence"/>
</dbReference>
<name>A0A150HY94_9GAMM</name>
<dbReference type="PATRIC" id="fig|52133.19.peg.758"/>
<reference evidence="1 2" key="1">
    <citation type="journal article" date="2016" name="Sci. Rep.">
        <title>Genomic and phenotypic characterization of the species Acinetobacter venetianus.</title>
        <authorList>
            <person name="Fondi M."/>
            <person name="Maida I."/>
            <person name="Perrin E."/>
            <person name="Orlandini V."/>
            <person name="La Torre L."/>
            <person name="Bosi E."/>
            <person name="Negroni A."/>
            <person name="Zanaroli G."/>
            <person name="Fava F."/>
            <person name="Decorosi F."/>
            <person name="Giovannetti L."/>
            <person name="Viti C."/>
            <person name="Vaneechoutte M."/>
            <person name="Dijkshoorn L."/>
            <person name="Fani R."/>
        </authorList>
    </citation>
    <scope>NUCLEOTIDE SEQUENCE [LARGE SCALE GENOMIC DNA]</scope>
    <source>
        <strain evidence="1 2">LUH13518</strain>
    </source>
</reference>
<gene>
    <name evidence="1" type="ORF">AVENLUH13518_00736</name>
</gene>
<dbReference type="EMBL" id="JRHX01000030">
    <property type="protein sequence ID" value="KXZ72125.1"/>
    <property type="molecule type" value="Genomic_DNA"/>
</dbReference>
<organism evidence="1 2">
    <name type="scientific">Acinetobacter venetianus</name>
    <dbReference type="NCBI Taxonomy" id="52133"/>
    <lineage>
        <taxon>Bacteria</taxon>
        <taxon>Pseudomonadati</taxon>
        <taxon>Pseudomonadota</taxon>
        <taxon>Gammaproteobacteria</taxon>
        <taxon>Moraxellales</taxon>
        <taxon>Moraxellaceae</taxon>
        <taxon>Acinetobacter</taxon>
    </lineage>
</organism>
<proteinExistence type="predicted"/>
<dbReference type="AlphaFoldDB" id="A0A150HY94"/>
<accession>A0A150HY94</accession>